<reference evidence="2 3" key="1">
    <citation type="submission" date="2017-12" db="EMBL/GenBank/DDBJ databases">
        <title>Gene loss provides genomic basis for host adaptation in cereal stripe rust fungi.</title>
        <authorList>
            <person name="Xia C."/>
        </authorList>
    </citation>
    <scope>NUCLEOTIDE SEQUENCE [LARGE SCALE GENOMIC DNA]</scope>
    <source>
        <strain evidence="2 3">93TX-2</strain>
    </source>
</reference>
<comment type="caution">
    <text evidence="2">The sequence shown here is derived from an EMBL/GenBank/DDBJ whole genome shotgun (WGS) entry which is preliminary data.</text>
</comment>
<feature type="compositionally biased region" description="Polar residues" evidence="1">
    <location>
        <begin position="147"/>
        <end position="162"/>
    </location>
</feature>
<accession>A0A2S4UL07</accession>
<sequence>MFLRLGDVIFCPLVLHLHDSARLDAIDQPKGEYHHGSSSPSPLGPCFTIDLKLPFPTESFPIRVSNNVKYRSPIGLWISDEIAMEGHGGSDSWASMRDEYQPQTNPHPSDHSIHSSTPNSSLPQFHSGDGGTYNYHHGRQSFPGEQLHNSSPSYYQPNQPGTGHTMGSPAVDGNPPGIGPQGVGGHTYSNSTPVGPLGHNGSGHTIGSQGDGNQPGGGGPTTVPQGRRGNPYNSTTPVGPLGRNSSIDSGGIGPIRSPRIGTGGASPSPYRHEGRQLFSDEFSSSREFDRQSTSSGGYQSRDRQHSRDLDTPPASLRPETATWICENFKALRDCVGKPEEMVKMAQPLFNIPENERWPASVVMQLCWLGSFADIPQVALEKAAALKGQPITSLTTFITTTVRRVLLSPELDSFGRQSSLKNAGGKTPYSLVKDAIDAQSTGWLETHLSVKWREVGELVEKVEQAIIKRLKSDKNVLATIIKTGLANPNGVPRLRKLVSEVYGQMHSRYKDVEPRKIAGDKEITSAARARLAYLRLLIHLNQLEHERVKGTKNAAPPHFWTAIEEDLARRVGKPAIYKVAFGLLIIAKDRALWGNGTTLAKDITADQAALPTEEEIATKIAKLNGHTNEDEGGDDKSDDGSDPMV</sequence>
<evidence type="ECO:0000313" key="2">
    <source>
        <dbReference type="EMBL" id="POV97897.1"/>
    </source>
</evidence>
<feature type="compositionally biased region" description="Polar residues" evidence="1">
    <location>
        <begin position="231"/>
        <end position="248"/>
    </location>
</feature>
<dbReference type="Proteomes" id="UP000238274">
    <property type="component" value="Unassembled WGS sequence"/>
</dbReference>
<feature type="region of interest" description="Disordered" evidence="1">
    <location>
        <begin position="621"/>
        <end position="644"/>
    </location>
</feature>
<dbReference type="AlphaFoldDB" id="A0A2S4UL07"/>
<proteinExistence type="predicted"/>
<dbReference type="OrthoDB" id="2500287at2759"/>
<evidence type="ECO:0000313" key="3">
    <source>
        <dbReference type="Proteomes" id="UP000238274"/>
    </source>
</evidence>
<keyword evidence="3" id="KW-1185">Reference proteome</keyword>
<feature type="compositionally biased region" description="Basic and acidic residues" evidence="1">
    <location>
        <begin position="300"/>
        <end position="310"/>
    </location>
</feature>
<reference evidence="3" key="3">
    <citation type="journal article" date="2018" name="Mol. Plant Microbe Interact.">
        <title>Genome sequence resources for the wheat stripe rust pathogen (Puccinia striiformis f. sp. tritici) and the barley stripe rust pathogen (Puccinia striiformis f. sp. hordei).</title>
        <authorList>
            <person name="Xia C."/>
            <person name="Wang M."/>
            <person name="Yin C."/>
            <person name="Cornejo O.E."/>
            <person name="Hulbert S.H."/>
            <person name="Chen X."/>
        </authorList>
    </citation>
    <scope>NUCLEOTIDE SEQUENCE [LARGE SCALE GENOMIC DNA]</scope>
    <source>
        <strain evidence="3">93TX-2</strain>
    </source>
</reference>
<organism evidence="2 3">
    <name type="scientific">Puccinia striiformis</name>
    <dbReference type="NCBI Taxonomy" id="27350"/>
    <lineage>
        <taxon>Eukaryota</taxon>
        <taxon>Fungi</taxon>
        <taxon>Dikarya</taxon>
        <taxon>Basidiomycota</taxon>
        <taxon>Pucciniomycotina</taxon>
        <taxon>Pucciniomycetes</taxon>
        <taxon>Pucciniales</taxon>
        <taxon>Pucciniaceae</taxon>
        <taxon>Puccinia</taxon>
    </lineage>
</organism>
<reference evidence="3" key="2">
    <citation type="journal article" date="2018" name="BMC Genomics">
        <title>Genomic insights into host adaptation between the wheat stripe rust pathogen (Puccinia striiformis f. sp. tritici) and the barley stripe rust pathogen (Puccinia striiformis f. sp. hordei).</title>
        <authorList>
            <person name="Xia C."/>
            <person name="Wang M."/>
            <person name="Yin C."/>
            <person name="Cornejo O.E."/>
            <person name="Hulbert S.H."/>
            <person name="Chen X."/>
        </authorList>
    </citation>
    <scope>NUCLEOTIDE SEQUENCE [LARGE SCALE GENOMIC DNA]</scope>
    <source>
        <strain evidence="3">93TX-2</strain>
    </source>
</reference>
<protein>
    <submittedName>
        <fullName evidence="2">Uncharacterized protein</fullName>
    </submittedName>
</protein>
<dbReference type="VEuPathDB" id="FungiDB:PSTT_07748"/>
<dbReference type="EMBL" id="PKSM01000317">
    <property type="protein sequence ID" value="POV97897.1"/>
    <property type="molecule type" value="Genomic_DNA"/>
</dbReference>
<gene>
    <name evidence="2" type="ORF">PSHT_14330</name>
</gene>
<evidence type="ECO:0000256" key="1">
    <source>
        <dbReference type="SAM" id="MobiDB-lite"/>
    </source>
</evidence>
<name>A0A2S4UL07_9BASI</name>
<feature type="region of interest" description="Disordered" evidence="1">
    <location>
        <begin position="88"/>
        <end position="316"/>
    </location>
</feature>
<dbReference type="VEuPathDB" id="FungiDB:PSHT_14330"/>
<feature type="compositionally biased region" description="Polar residues" evidence="1">
    <location>
        <begin position="114"/>
        <end position="124"/>
    </location>
</feature>
<feature type="compositionally biased region" description="Gly residues" evidence="1">
    <location>
        <begin position="209"/>
        <end position="220"/>
    </location>
</feature>